<proteinExistence type="predicted"/>
<keyword evidence="2" id="KW-1185">Reference proteome</keyword>
<protein>
    <submittedName>
        <fullName evidence="1">Uncharacterized protein</fullName>
    </submittedName>
</protein>
<reference evidence="1" key="1">
    <citation type="journal article" date="2021" name="Mol. Ecol. Resour.">
        <title>Apolygus lucorum genome provides insights into omnivorousness and mesophyll feeding.</title>
        <authorList>
            <person name="Liu Y."/>
            <person name="Liu H."/>
            <person name="Wang H."/>
            <person name="Huang T."/>
            <person name="Liu B."/>
            <person name="Yang B."/>
            <person name="Yin L."/>
            <person name="Li B."/>
            <person name="Zhang Y."/>
            <person name="Zhang S."/>
            <person name="Jiang F."/>
            <person name="Zhang X."/>
            <person name="Ren Y."/>
            <person name="Wang B."/>
            <person name="Wang S."/>
            <person name="Lu Y."/>
            <person name="Wu K."/>
            <person name="Fan W."/>
            <person name="Wang G."/>
        </authorList>
    </citation>
    <scope>NUCLEOTIDE SEQUENCE</scope>
    <source>
        <strain evidence="1">12Hb</strain>
    </source>
</reference>
<dbReference type="InterPro" id="IPR009003">
    <property type="entry name" value="Peptidase_S1_PA"/>
</dbReference>
<dbReference type="InterPro" id="IPR043504">
    <property type="entry name" value="Peptidase_S1_PA_chymotrypsin"/>
</dbReference>
<dbReference type="EMBL" id="WIXP02000003">
    <property type="protein sequence ID" value="KAF6213753.1"/>
    <property type="molecule type" value="Genomic_DNA"/>
</dbReference>
<dbReference type="InterPro" id="IPR001254">
    <property type="entry name" value="Trypsin_dom"/>
</dbReference>
<dbReference type="Proteomes" id="UP000466442">
    <property type="component" value="Unassembled WGS sequence"/>
</dbReference>
<dbReference type="PROSITE" id="PS50240">
    <property type="entry name" value="TRYPSIN_DOM"/>
    <property type="match status" value="1"/>
</dbReference>
<accession>A0A6A4JT35</accession>
<dbReference type="GO" id="GO:0006508">
    <property type="term" value="P:proteolysis"/>
    <property type="evidence" value="ECO:0007669"/>
    <property type="project" value="InterPro"/>
</dbReference>
<gene>
    <name evidence="1" type="ORF">GE061_011475</name>
</gene>
<evidence type="ECO:0000313" key="2">
    <source>
        <dbReference type="Proteomes" id="UP000466442"/>
    </source>
</evidence>
<dbReference type="AlphaFoldDB" id="A0A6A4JT35"/>
<dbReference type="GO" id="GO:0004252">
    <property type="term" value="F:serine-type endopeptidase activity"/>
    <property type="evidence" value="ECO:0007669"/>
    <property type="project" value="InterPro"/>
</dbReference>
<sequence length="370" mass="42742">MACRGSYIDAVVVGREKRIIYGTPLISSTHYDVTGYFVRIDNAQNFSWLIRYFLHPRATKPLCGGAALTPQIIQTACHCIARSWSDPIIEGSTSYHYPNARNGWEEMVILHHGHQTEEQMIDGVWSRKFLVHEKCRMFNATGDLTHDFGMILTREVLKQSNNPLVKYSFAPLYTQTDLVKQYYRNMKYESICLYLGFGKYYFNEDKLYAGVPSILQHGWRVLRNYWECFLRETYGHSHWYGTHINSFNKFNYTKDCTWVCTTFFGKERAITAHGDSGGPVVCGGVYYGIVQSSLGILGNTGFESWEHTAALAFAIFENSAEYREDLTNRLWHYWGTDLTPPKILDRATLDPFHPDQIYSSARPDGQRRQF</sequence>
<evidence type="ECO:0000313" key="1">
    <source>
        <dbReference type="EMBL" id="KAF6213753.1"/>
    </source>
</evidence>
<dbReference type="Gene3D" id="2.40.10.10">
    <property type="entry name" value="Trypsin-like serine proteases"/>
    <property type="match status" value="1"/>
</dbReference>
<name>A0A6A4JT35_APOLU</name>
<organism evidence="1 2">
    <name type="scientific">Apolygus lucorum</name>
    <name type="common">Small green plant bug</name>
    <name type="synonym">Lygocoris lucorum</name>
    <dbReference type="NCBI Taxonomy" id="248454"/>
    <lineage>
        <taxon>Eukaryota</taxon>
        <taxon>Metazoa</taxon>
        <taxon>Ecdysozoa</taxon>
        <taxon>Arthropoda</taxon>
        <taxon>Hexapoda</taxon>
        <taxon>Insecta</taxon>
        <taxon>Pterygota</taxon>
        <taxon>Neoptera</taxon>
        <taxon>Paraneoptera</taxon>
        <taxon>Hemiptera</taxon>
        <taxon>Heteroptera</taxon>
        <taxon>Panheteroptera</taxon>
        <taxon>Cimicomorpha</taxon>
        <taxon>Miridae</taxon>
        <taxon>Mirini</taxon>
        <taxon>Apolygus</taxon>
    </lineage>
</organism>
<comment type="caution">
    <text evidence="1">The sequence shown here is derived from an EMBL/GenBank/DDBJ whole genome shotgun (WGS) entry which is preliminary data.</text>
</comment>
<dbReference type="SUPFAM" id="SSF50494">
    <property type="entry name" value="Trypsin-like serine proteases"/>
    <property type="match status" value="1"/>
</dbReference>